<dbReference type="AlphaFoldDB" id="I7ZS21"/>
<dbReference type="EMBL" id="AKHY01000187">
    <property type="protein sequence ID" value="EIT74697.1"/>
    <property type="molecule type" value="Genomic_DNA"/>
</dbReference>
<proteinExistence type="predicted"/>
<dbReference type="Proteomes" id="UP000002812">
    <property type="component" value="Unassembled WGS sequence"/>
</dbReference>
<feature type="compositionally biased region" description="Polar residues" evidence="1">
    <location>
        <begin position="1"/>
        <end position="19"/>
    </location>
</feature>
<organism evidence="2 3">
    <name type="scientific">Aspergillus oryzae (strain 3.042)</name>
    <name type="common">Yellow koji mold</name>
    <dbReference type="NCBI Taxonomy" id="1160506"/>
    <lineage>
        <taxon>Eukaryota</taxon>
        <taxon>Fungi</taxon>
        <taxon>Dikarya</taxon>
        <taxon>Ascomycota</taxon>
        <taxon>Pezizomycotina</taxon>
        <taxon>Eurotiomycetes</taxon>
        <taxon>Eurotiomycetidae</taxon>
        <taxon>Eurotiales</taxon>
        <taxon>Aspergillaceae</taxon>
        <taxon>Aspergillus</taxon>
        <taxon>Aspergillus subgen. Circumdati</taxon>
    </lineage>
</organism>
<reference evidence="2 3" key="1">
    <citation type="journal article" date="2012" name="Eukaryot. Cell">
        <title>Draft genome sequence of Aspergillus oryzae strain 3.042.</title>
        <authorList>
            <person name="Zhao G."/>
            <person name="Yao Y."/>
            <person name="Qi W."/>
            <person name="Wang C."/>
            <person name="Hou L."/>
            <person name="Zeng B."/>
            <person name="Cao X."/>
        </authorList>
    </citation>
    <scope>NUCLEOTIDE SEQUENCE [LARGE SCALE GENOMIC DNA]</scope>
    <source>
        <strain evidence="2 3">3.042</strain>
    </source>
</reference>
<name>I7ZS21_ASPO3</name>
<gene>
    <name evidence="2" type="ORF">Ao3042_09350</name>
</gene>
<reference evidence="3" key="2">
    <citation type="submission" date="2012-06" db="EMBL/GenBank/DDBJ databases">
        <title>Comparative genomic analyses of Aspergillus oryzae 3.042 and A. oryzae RIB40 for soy-sauce fermentation.</title>
        <authorList>
            <person name="Zhao G."/>
            <person name="Hou L."/>
            <person name="Wang C."/>
            <person name="Cao X."/>
        </authorList>
    </citation>
    <scope>NUCLEOTIDE SEQUENCE [LARGE SCALE GENOMIC DNA]</scope>
    <source>
        <strain evidence="3">3.042</strain>
    </source>
</reference>
<feature type="region of interest" description="Disordered" evidence="1">
    <location>
        <begin position="1"/>
        <end position="78"/>
    </location>
</feature>
<evidence type="ECO:0000256" key="1">
    <source>
        <dbReference type="SAM" id="MobiDB-lite"/>
    </source>
</evidence>
<sequence length="183" mass="20138">MRPNLNSTPGLSLHTSFQPPQDRVCSDGYSTASPLSSTTNSPTSSPTSPFRRFNRGYRPTSGSRSDASDAGSRSQSPFRLSSVFRRPSLVFIRHRPSKVDLALSEERTRCDEDAIERQGLDLMEPRPVDPVGIPMDLNANIFSSVAGDRSSGQSQASQVSQPRLFLDSTFAIIATREAIWYIN</sequence>
<accession>I7ZS21</accession>
<protein>
    <submittedName>
        <fullName evidence="2">Uncharacterized protein</fullName>
    </submittedName>
</protein>
<feature type="compositionally biased region" description="Low complexity" evidence="1">
    <location>
        <begin position="61"/>
        <end position="74"/>
    </location>
</feature>
<comment type="caution">
    <text evidence="2">The sequence shown here is derived from an EMBL/GenBank/DDBJ whole genome shotgun (WGS) entry which is preliminary data.</text>
</comment>
<dbReference type="OrthoDB" id="4588567at2759"/>
<evidence type="ECO:0000313" key="2">
    <source>
        <dbReference type="EMBL" id="EIT74697.1"/>
    </source>
</evidence>
<evidence type="ECO:0000313" key="3">
    <source>
        <dbReference type="Proteomes" id="UP000002812"/>
    </source>
</evidence>
<dbReference type="HOGENOM" id="CLU_101420_0_0_1"/>
<feature type="compositionally biased region" description="Low complexity" evidence="1">
    <location>
        <begin position="30"/>
        <end position="49"/>
    </location>
</feature>